<proteinExistence type="inferred from homology"/>
<protein>
    <submittedName>
        <fullName evidence="3">Sulfur carrier protein FdhD</fullName>
    </submittedName>
</protein>
<keyword evidence="2" id="KW-0501">Molybdenum cofactor biosynthesis</keyword>
<name>A0A3B1D0A0_9ZZZZ</name>
<dbReference type="AlphaFoldDB" id="A0A3B1D0A0"/>
<dbReference type="InterPro" id="IPR003786">
    <property type="entry name" value="FdhD"/>
</dbReference>
<organism evidence="3">
    <name type="scientific">hydrothermal vent metagenome</name>
    <dbReference type="NCBI Taxonomy" id="652676"/>
    <lineage>
        <taxon>unclassified sequences</taxon>
        <taxon>metagenomes</taxon>
        <taxon>ecological metagenomes</taxon>
    </lineage>
</organism>
<dbReference type="HAMAP" id="MF_00187">
    <property type="entry name" value="FdhD"/>
    <property type="match status" value="1"/>
</dbReference>
<evidence type="ECO:0000256" key="1">
    <source>
        <dbReference type="ARBA" id="ARBA00022490"/>
    </source>
</evidence>
<dbReference type="PANTHER" id="PTHR30592">
    <property type="entry name" value="FORMATE DEHYDROGENASE"/>
    <property type="match status" value="1"/>
</dbReference>
<dbReference type="SUPFAM" id="SSF53927">
    <property type="entry name" value="Cytidine deaminase-like"/>
    <property type="match status" value="1"/>
</dbReference>
<evidence type="ECO:0000313" key="3">
    <source>
        <dbReference type="EMBL" id="VAX29634.1"/>
    </source>
</evidence>
<keyword evidence="1" id="KW-0963">Cytoplasm</keyword>
<evidence type="ECO:0000256" key="2">
    <source>
        <dbReference type="ARBA" id="ARBA00023150"/>
    </source>
</evidence>
<dbReference type="Gene3D" id="3.10.20.10">
    <property type="match status" value="1"/>
</dbReference>
<dbReference type="GO" id="GO:0016783">
    <property type="term" value="F:sulfurtransferase activity"/>
    <property type="evidence" value="ECO:0007669"/>
    <property type="project" value="InterPro"/>
</dbReference>
<dbReference type="Pfam" id="PF02634">
    <property type="entry name" value="FdhD-NarQ"/>
    <property type="match status" value="1"/>
</dbReference>
<dbReference type="PIRSF" id="PIRSF015626">
    <property type="entry name" value="FdhD"/>
    <property type="match status" value="1"/>
</dbReference>
<sequence length="252" mass="27952">MKGAEKRRISRITEEGCLELDDEVAREKRLRISVNGQEVLRLYCSPVKVRELVVGLFMTEGVIRGNWCAERMTVKYGHDILVDIPAEGDVSLEGGTITSGCLGGVTFERTIEDTAVGEGIKIGRVMLRELFTRFQRMSGLYELTGCIHNAAVSDSKEIIAHAEDIGRHNAVDKVVGHCILENITLEDKIMLVSGRLSSEMASKCARWKIPVVVSRAAPTSLAIDIAERSGITMIGFMRASRFNIYTHPFRII</sequence>
<dbReference type="PANTHER" id="PTHR30592:SF1">
    <property type="entry name" value="SULFUR CARRIER PROTEIN FDHD"/>
    <property type="match status" value="1"/>
</dbReference>
<gene>
    <name evidence="3" type="ORF">MNBD_NITROSPIRAE02-144</name>
</gene>
<accession>A0A3B1D0A0</accession>
<reference evidence="3" key="1">
    <citation type="submission" date="2018-06" db="EMBL/GenBank/DDBJ databases">
        <authorList>
            <person name="Zhirakovskaya E."/>
        </authorList>
    </citation>
    <scope>NUCLEOTIDE SEQUENCE</scope>
</reference>
<dbReference type="NCBIfam" id="TIGR00129">
    <property type="entry name" value="fdhD_narQ"/>
    <property type="match status" value="1"/>
</dbReference>
<dbReference type="EMBL" id="UOGH01000127">
    <property type="protein sequence ID" value="VAX29634.1"/>
    <property type="molecule type" value="Genomic_DNA"/>
</dbReference>
<dbReference type="Gene3D" id="3.40.140.10">
    <property type="entry name" value="Cytidine Deaminase, domain 2"/>
    <property type="match status" value="1"/>
</dbReference>
<dbReference type="GO" id="GO:0006777">
    <property type="term" value="P:Mo-molybdopterin cofactor biosynthetic process"/>
    <property type="evidence" value="ECO:0007669"/>
    <property type="project" value="UniProtKB-KW"/>
</dbReference>
<dbReference type="InterPro" id="IPR016193">
    <property type="entry name" value="Cytidine_deaminase-like"/>
</dbReference>